<gene>
    <name evidence="1" type="ORF">AALT52_04105</name>
</gene>
<name>A0ABV4DNM5_9LACO</name>
<proteinExistence type="predicted"/>
<dbReference type="EMBL" id="JBCLUF010000010">
    <property type="protein sequence ID" value="MEY8662075.1"/>
    <property type="molecule type" value="Genomic_DNA"/>
</dbReference>
<dbReference type="RefSeq" id="WP_369941395.1">
    <property type="nucleotide sequence ID" value="NZ_JBCLUF010000010.1"/>
</dbReference>
<reference evidence="1 2" key="1">
    <citation type="submission" date="2024-03" db="EMBL/GenBank/DDBJ databases">
        <title>Mouse gut bacterial collection (mGBC) of GemPharmatech.</title>
        <authorList>
            <person name="He Y."/>
            <person name="Dong L."/>
            <person name="Wu D."/>
            <person name="Gao X."/>
            <person name="Lin Z."/>
        </authorList>
    </citation>
    <scope>NUCLEOTIDE SEQUENCE [LARGE SCALE GENOMIC DNA]</scope>
    <source>
        <strain evidence="1 2">15-30</strain>
    </source>
</reference>
<organism evidence="1 2">
    <name type="scientific">Ligilactobacillus faecis</name>
    <dbReference type="NCBI Taxonomy" id="762833"/>
    <lineage>
        <taxon>Bacteria</taxon>
        <taxon>Bacillati</taxon>
        <taxon>Bacillota</taxon>
        <taxon>Bacilli</taxon>
        <taxon>Lactobacillales</taxon>
        <taxon>Lactobacillaceae</taxon>
        <taxon>Ligilactobacillus</taxon>
    </lineage>
</organism>
<dbReference type="Proteomes" id="UP001565236">
    <property type="component" value="Unassembled WGS sequence"/>
</dbReference>
<keyword evidence="2" id="KW-1185">Reference proteome</keyword>
<evidence type="ECO:0000313" key="2">
    <source>
        <dbReference type="Proteomes" id="UP001565236"/>
    </source>
</evidence>
<sequence length="45" mass="5290">MKEKLSWACIFLTLLPVFFTENKVVWFCIFVALATSYHGYSTKQK</sequence>
<comment type="caution">
    <text evidence="1">The sequence shown here is derived from an EMBL/GenBank/DDBJ whole genome shotgun (WGS) entry which is preliminary data.</text>
</comment>
<evidence type="ECO:0000313" key="1">
    <source>
        <dbReference type="EMBL" id="MEY8662075.1"/>
    </source>
</evidence>
<protein>
    <submittedName>
        <fullName evidence="1">Uncharacterized protein</fullName>
    </submittedName>
</protein>
<accession>A0ABV4DNM5</accession>